<evidence type="ECO:0000313" key="4">
    <source>
        <dbReference type="EMBL" id="GIH11032.1"/>
    </source>
</evidence>
<reference evidence="4" key="1">
    <citation type="submission" date="2021-01" db="EMBL/GenBank/DDBJ databases">
        <title>Whole genome shotgun sequence of Rhizocola hellebori NBRC 109834.</title>
        <authorList>
            <person name="Komaki H."/>
            <person name="Tamura T."/>
        </authorList>
    </citation>
    <scope>NUCLEOTIDE SEQUENCE</scope>
    <source>
        <strain evidence="4">NBRC 109834</strain>
    </source>
</reference>
<dbReference type="SUPFAM" id="SSF47336">
    <property type="entry name" value="ACP-like"/>
    <property type="match status" value="1"/>
</dbReference>
<organism evidence="4 5">
    <name type="scientific">Rhizocola hellebori</name>
    <dbReference type="NCBI Taxonomy" id="1392758"/>
    <lineage>
        <taxon>Bacteria</taxon>
        <taxon>Bacillati</taxon>
        <taxon>Actinomycetota</taxon>
        <taxon>Actinomycetes</taxon>
        <taxon>Micromonosporales</taxon>
        <taxon>Micromonosporaceae</taxon>
        <taxon>Rhizocola</taxon>
    </lineage>
</organism>
<comment type="caution">
    <text evidence="4">The sequence shown here is derived from an EMBL/GenBank/DDBJ whole genome shotgun (WGS) entry which is preliminary data.</text>
</comment>
<dbReference type="InterPro" id="IPR006162">
    <property type="entry name" value="Ppantetheine_attach_site"/>
</dbReference>
<name>A0A8J3QJZ5_9ACTN</name>
<keyword evidence="1" id="KW-0596">Phosphopantetheine</keyword>
<dbReference type="Pfam" id="PF00550">
    <property type="entry name" value="PP-binding"/>
    <property type="match status" value="1"/>
</dbReference>
<evidence type="ECO:0000313" key="5">
    <source>
        <dbReference type="Proteomes" id="UP000612899"/>
    </source>
</evidence>
<gene>
    <name evidence="4" type="ORF">Rhe02_90990</name>
</gene>
<proteinExistence type="predicted"/>
<dbReference type="InterPro" id="IPR036736">
    <property type="entry name" value="ACP-like_sf"/>
</dbReference>
<dbReference type="Gene3D" id="1.10.1200.10">
    <property type="entry name" value="ACP-like"/>
    <property type="match status" value="1"/>
</dbReference>
<evidence type="ECO:0000259" key="3">
    <source>
        <dbReference type="PROSITE" id="PS50075"/>
    </source>
</evidence>
<feature type="domain" description="Carrier" evidence="3">
    <location>
        <begin position="4"/>
        <end position="79"/>
    </location>
</feature>
<keyword evidence="2" id="KW-0597">Phosphoprotein</keyword>
<accession>A0A8J3QJZ5</accession>
<dbReference type="RefSeq" id="WP_203914751.1">
    <property type="nucleotide sequence ID" value="NZ_BONY01000116.1"/>
</dbReference>
<protein>
    <recommendedName>
        <fullName evidence="3">Carrier domain-containing protein</fullName>
    </recommendedName>
</protein>
<dbReference type="EMBL" id="BONY01000116">
    <property type="protein sequence ID" value="GIH11032.1"/>
    <property type="molecule type" value="Genomic_DNA"/>
</dbReference>
<dbReference type="PROSITE" id="PS00012">
    <property type="entry name" value="PHOSPHOPANTETHEINE"/>
    <property type="match status" value="1"/>
</dbReference>
<evidence type="ECO:0000256" key="1">
    <source>
        <dbReference type="ARBA" id="ARBA00022450"/>
    </source>
</evidence>
<dbReference type="Proteomes" id="UP000612899">
    <property type="component" value="Unassembled WGS sequence"/>
</dbReference>
<sequence length="79" mass="8024">MIPELRPILARLIAEATSGSVGVGDALAGGSLRALGLDSLAALRLIDAIDLEFGVEVEVGGVLGPDTLDDIAQSVEARL</sequence>
<keyword evidence="5" id="KW-1185">Reference proteome</keyword>
<dbReference type="PROSITE" id="PS50075">
    <property type="entry name" value="CARRIER"/>
    <property type="match status" value="1"/>
</dbReference>
<dbReference type="AlphaFoldDB" id="A0A8J3QJZ5"/>
<dbReference type="InterPro" id="IPR009081">
    <property type="entry name" value="PP-bd_ACP"/>
</dbReference>
<evidence type="ECO:0000256" key="2">
    <source>
        <dbReference type="ARBA" id="ARBA00022553"/>
    </source>
</evidence>